<protein>
    <recommendedName>
        <fullName evidence="4">Lipoprotein</fullName>
    </recommendedName>
</protein>
<name>A0ABV7A030_9PROT</name>
<dbReference type="PROSITE" id="PS51257">
    <property type="entry name" value="PROKAR_LIPOPROTEIN"/>
    <property type="match status" value="1"/>
</dbReference>
<sequence length="123" mass="13223">MMLFRIALIAASAAALAACSTVQRLPLVPGGNDEPETQIETVLGSRFIGDDILVVRVASNGCTQKGDFRVDVSRRDNAYSILLERVREDYCRALMPNGVEIAFGFEELGVPQGAAVTVANPVR</sequence>
<feature type="signal peptide" evidence="1">
    <location>
        <begin position="1"/>
        <end position="17"/>
    </location>
</feature>
<gene>
    <name evidence="2" type="ORF">ACFOOR_13570</name>
</gene>
<dbReference type="EMBL" id="JBHRSV010000028">
    <property type="protein sequence ID" value="MFC2927140.1"/>
    <property type="molecule type" value="Genomic_DNA"/>
</dbReference>
<evidence type="ECO:0000313" key="2">
    <source>
        <dbReference type="EMBL" id="MFC2927140.1"/>
    </source>
</evidence>
<accession>A0ABV7A030</accession>
<comment type="caution">
    <text evidence="2">The sequence shown here is derived from an EMBL/GenBank/DDBJ whole genome shotgun (WGS) entry which is preliminary data.</text>
</comment>
<evidence type="ECO:0008006" key="4">
    <source>
        <dbReference type="Google" id="ProtNLM"/>
    </source>
</evidence>
<keyword evidence="3" id="KW-1185">Reference proteome</keyword>
<evidence type="ECO:0000313" key="3">
    <source>
        <dbReference type="Proteomes" id="UP001595379"/>
    </source>
</evidence>
<feature type="chain" id="PRO_5046279684" description="Lipoprotein" evidence="1">
    <location>
        <begin position="18"/>
        <end position="123"/>
    </location>
</feature>
<keyword evidence="1" id="KW-0732">Signal</keyword>
<dbReference type="RefSeq" id="WP_380214793.1">
    <property type="nucleotide sequence ID" value="NZ_JBHRSV010000028.1"/>
</dbReference>
<dbReference type="Proteomes" id="UP001595379">
    <property type="component" value="Unassembled WGS sequence"/>
</dbReference>
<reference evidence="3" key="1">
    <citation type="journal article" date="2019" name="Int. J. Syst. Evol. Microbiol.">
        <title>The Global Catalogue of Microorganisms (GCM) 10K type strain sequencing project: providing services to taxonomists for standard genome sequencing and annotation.</title>
        <authorList>
            <consortium name="The Broad Institute Genomics Platform"/>
            <consortium name="The Broad Institute Genome Sequencing Center for Infectious Disease"/>
            <person name="Wu L."/>
            <person name="Ma J."/>
        </authorList>
    </citation>
    <scope>NUCLEOTIDE SEQUENCE [LARGE SCALE GENOMIC DNA]</scope>
    <source>
        <strain evidence="3">KCTC 52487</strain>
    </source>
</reference>
<proteinExistence type="predicted"/>
<evidence type="ECO:0000256" key="1">
    <source>
        <dbReference type="SAM" id="SignalP"/>
    </source>
</evidence>
<organism evidence="2 3">
    <name type="scientific">Hyphobacterium vulgare</name>
    <dbReference type="NCBI Taxonomy" id="1736751"/>
    <lineage>
        <taxon>Bacteria</taxon>
        <taxon>Pseudomonadati</taxon>
        <taxon>Pseudomonadota</taxon>
        <taxon>Alphaproteobacteria</taxon>
        <taxon>Maricaulales</taxon>
        <taxon>Maricaulaceae</taxon>
        <taxon>Hyphobacterium</taxon>
    </lineage>
</organism>